<evidence type="ECO:0000313" key="2">
    <source>
        <dbReference type="Proteomes" id="UP000095455"/>
    </source>
</evidence>
<name>A0A8D9LBS3_PARDI</name>
<proteinExistence type="predicted"/>
<protein>
    <submittedName>
        <fullName evidence="1">Uncharacterized protein</fullName>
    </submittedName>
</protein>
<dbReference type="RefSeq" id="WP_057317362.1">
    <property type="nucleotide sequence ID" value="NZ_CABMKT010000001.1"/>
</dbReference>
<dbReference type="Proteomes" id="UP000095455">
    <property type="component" value="Unassembled WGS sequence"/>
</dbReference>
<organism evidence="1 2">
    <name type="scientific">Parabacteroides distasonis</name>
    <dbReference type="NCBI Taxonomy" id="823"/>
    <lineage>
        <taxon>Bacteria</taxon>
        <taxon>Pseudomonadati</taxon>
        <taxon>Bacteroidota</taxon>
        <taxon>Bacteroidia</taxon>
        <taxon>Bacteroidales</taxon>
        <taxon>Tannerellaceae</taxon>
        <taxon>Parabacteroides</taxon>
    </lineage>
</organism>
<sequence length="263" mass="30591">MMNEQFDTFPVNIFGMLGKIEKEDFCFRCSYYRIWYNGQVIQQGNGGFDVIGIVANDILHVDVMTGDLAEYTVSSFEMGKISLNRDRVLWSAFTNSPLQKMPTALSLFFKKGVLARVSITIDSPQMLIEMDGYPLETNNERIDKKKYLIISIESNNTVTDGQALIVKANPVSKIDDFDFLLENFGSKYYSYSTQEIPETEYFFLPCSEKLLNELLYITRQSGDDRFWEPDMDSFYDARLQIKEGTIVKMHKSWDFRTRRMNNR</sequence>
<dbReference type="AlphaFoldDB" id="A0A8D9LBS3"/>
<gene>
    <name evidence="1" type="ORF">ERS852380_03008</name>
</gene>
<dbReference type="EMBL" id="CYYK01000011">
    <property type="protein sequence ID" value="CUO74741.1"/>
    <property type="molecule type" value="Genomic_DNA"/>
</dbReference>
<comment type="caution">
    <text evidence="1">The sequence shown here is derived from an EMBL/GenBank/DDBJ whole genome shotgun (WGS) entry which is preliminary data.</text>
</comment>
<reference evidence="1 2" key="1">
    <citation type="submission" date="2015-09" db="EMBL/GenBank/DDBJ databases">
        <authorList>
            <consortium name="Pathogen Informatics"/>
        </authorList>
    </citation>
    <scope>NUCLEOTIDE SEQUENCE [LARGE SCALE GENOMIC DNA]</scope>
    <source>
        <strain evidence="1 2">2789STDY5608822</strain>
    </source>
</reference>
<evidence type="ECO:0000313" key="1">
    <source>
        <dbReference type="EMBL" id="CUO74741.1"/>
    </source>
</evidence>
<accession>A0A8D9LBS3</accession>